<evidence type="ECO:0008006" key="3">
    <source>
        <dbReference type="Google" id="ProtNLM"/>
    </source>
</evidence>
<evidence type="ECO:0000313" key="2">
    <source>
        <dbReference type="Proteomes" id="UP000002725"/>
    </source>
</evidence>
<dbReference type="RefSeq" id="WP_012506467.1">
    <property type="nucleotide sequence ID" value="NC_011059.1"/>
</dbReference>
<dbReference type="AlphaFoldDB" id="B4S4N8"/>
<accession>B4S4N8</accession>
<dbReference type="EMBL" id="CP001108">
    <property type="protein sequence ID" value="ACF46934.1"/>
    <property type="molecule type" value="Genomic_DNA"/>
</dbReference>
<dbReference type="STRING" id="290512.Paes_1922"/>
<name>B4S4N8_PROA2</name>
<dbReference type="HOGENOM" id="CLU_2143595_0_0_10"/>
<dbReference type="KEGG" id="paa:Paes_1922"/>
<evidence type="ECO:0000313" key="1">
    <source>
        <dbReference type="EMBL" id="ACF46934.1"/>
    </source>
</evidence>
<organism evidence="1 2">
    <name type="scientific">Prosthecochloris aestuarii (strain DSM 271 / SK 413)</name>
    <dbReference type="NCBI Taxonomy" id="290512"/>
    <lineage>
        <taxon>Bacteria</taxon>
        <taxon>Pseudomonadati</taxon>
        <taxon>Chlorobiota</taxon>
        <taxon>Chlorobiia</taxon>
        <taxon>Chlorobiales</taxon>
        <taxon>Chlorobiaceae</taxon>
        <taxon>Prosthecochloris</taxon>
    </lineage>
</organism>
<gene>
    <name evidence="1" type="ordered locus">Paes_1922</name>
</gene>
<dbReference type="Proteomes" id="UP000002725">
    <property type="component" value="Chromosome"/>
</dbReference>
<protein>
    <recommendedName>
        <fullName evidence="3">Lipoprotein</fullName>
    </recommendedName>
</protein>
<proteinExistence type="predicted"/>
<keyword evidence="2" id="KW-1185">Reference proteome</keyword>
<reference evidence="1" key="1">
    <citation type="submission" date="2008-06" db="EMBL/GenBank/DDBJ databases">
        <title>Complete sequence of chromosome of Prosthecochloris aestuarii DSM 271.</title>
        <authorList>
            <consortium name="US DOE Joint Genome Institute"/>
            <person name="Lucas S."/>
            <person name="Copeland A."/>
            <person name="Lapidus A."/>
            <person name="Glavina del Rio T."/>
            <person name="Dalin E."/>
            <person name="Tice H."/>
            <person name="Bruce D."/>
            <person name="Goodwin L."/>
            <person name="Pitluck S."/>
            <person name="Schmutz J."/>
            <person name="Larimer F."/>
            <person name="Land M."/>
            <person name="Hauser L."/>
            <person name="Kyrpides N."/>
            <person name="Anderson I."/>
            <person name="Liu Z."/>
            <person name="Li T."/>
            <person name="Zhao F."/>
            <person name="Overmann J."/>
            <person name="Bryant D.A."/>
            <person name="Richardson P."/>
        </authorList>
    </citation>
    <scope>NUCLEOTIDE SEQUENCE [LARGE SCALE GENOMIC DNA]</scope>
    <source>
        <strain evidence="1">DSM 271</strain>
    </source>
</reference>
<dbReference type="PROSITE" id="PS51257">
    <property type="entry name" value="PROKAR_LIPOPROTEIN"/>
    <property type="match status" value="1"/>
</dbReference>
<sequence length="112" mass="12892">MKRSRILLPALLILGFSFTLQSCVVSRPLRPGPGFLWVSPYKTPRGVHIPGYWKYTGPPQHNRAWVPGHFNASGKWVSGHWRKLRAPKKGAVWVPGSRTPEGRWHEGRWRYP</sequence>